<evidence type="ECO:0000256" key="1">
    <source>
        <dbReference type="SAM" id="Coils"/>
    </source>
</evidence>
<dbReference type="EMBL" id="BJHV01000003">
    <property type="protein sequence ID" value="GDY49354.1"/>
    <property type="molecule type" value="Genomic_DNA"/>
</dbReference>
<organism evidence="2 3">
    <name type="scientific">Streptomyces antimycoticus</name>
    <dbReference type="NCBI Taxonomy" id="68175"/>
    <lineage>
        <taxon>Bacteria</taxon>
        <taxon>Bacillati</taxon>
        <taxon>Actinomycetota</taxon>
        <taxon>Actinomycetes</taxon>
        <taxon>Kitasatosporales</taxon>
        <taxon>Streptomycetaceae</taxon>
        <taxon>Streptomyces</taxon>
        <taxon>Streptomyces violaceusniger group</taxon>
    </lineage>
</organism>
<name>A0A4D4KMD4_9ACTN</name>
<dbReference type="Proteomes" id="UP000299290">
    <property type="component" value="Unassembled WGS sequence"/>
</dbReference>
<accession>A0A4D4KMD4</accession>
<feature type="coiled-coil region" evidence="1">
    <location>
        <begin position="161"/>
        <end position="188"/>
    </location>
</feature>
<gene>
    <name evidence="2" type="ORF">SANT12839_102360</name>
</gene>
<reference evidence="2 3" key="1">
    <citation type="journal article" date="2020" name="Int. J. Syst. Evol. Microbiol.">
        <title>Reclassification of Streptomyces castelarensis and Streptomyces sporoclivatus as later heterotypic synonyms of Streptomyces antimycoticus.</title>
        <authorList>
            <person name="Komaki H."/>
            <person name="Tamura T."/>
        </authorList>
    </citation>
    <scope>NUCLEOTIDE SEQUENCE [LARGE SCALE GENOMIC DNA]</scope>
    <source>
        <strain evidence="2 3">NBRC 12839</strain>
    </source>
</reference>
<evidence type="ECO:0000313" key="3">
    <source>
        <dbReference type="Proteomes" id="UP000299290"/>
    </source>
</evidence>
<protein>
    <submittedName>
        <fullName evidence="2">Uncharacterized protein</fullName>
    </submittedName>
</protein>
<comment type="caution">
    <text evidence="2">The sequence shown here is derived from an EMBL/GenBank/DDBJ whole genome shotgun (WGS) entry which is preliminary data.</text>
</comment>
<keyword evidence="3" id="KW-1185">Reference proteome</keyword>
<proteinExistence type="predicted"/>
<sequence>MTRPFDHEALWIKAKLFLNRAMDDDSRSFDEQALWAALALELLAKAALARVSPLLIAEPNEEGTNLLIASGLVKGDARFTSVRAKTLMARCHKAFKPFDQAEAMKIINGRNEYLHSSGAGFMAIPPHSWWPRYWAQAAILVTALDRDIEELVGSDREPTVTAHLEQNAKNLEQRTEALIERAKQRRQQWLDGTLPAKVAAEWKTGQYLSATMSHSETVACPACESAGLLEGDEVVNVEINYPPSGGYGLDEEYDSHYLDDVSVTLTIGADYFSCAGCQLVLNSYDLITQAGLDTEFDVDGDVDEYVGQEPEYGND</sequence>
<evidence type="ECO:0000313" key="2">
    <source>
        <dbReference type="EMBL" id="GDY49354.1"/>
    </source>
</evidence>
<keyword evidence="1" id="KW-0175">Coiled coil</keyword>
<dbReference type="AlphaFoldDB" id="A0A4D4KMD4"/>